<keyword evidence="2" id="KW-0813">Transport</keyword>
<dbReference type="EMBL" id="JAAQOM010000013">
    <property type="protein sequence ID" value="NIA56162.1"/>
    <property type="molecule type" value="Genomic_DNA"/>
</dbReference>
<keyword evidence="4 8" id="KW-0812">Transmembrane</keyword>
<comment type="subcellular location">
    <subcellularLocation>
        <location evidence="1">Cell membrane</location>
        <topology evidence="1">Multi-pass membrane protein</topology>
    </subcellularLocation>
</comment>
<evidence type="ECO:0000256" key="5">
    <source>
        <dbReference type="ARBA" id="ARBA00022989"/>
    </source>
</evidence>
<evidence type="ECO:0000256" key="2">
    <source>
        <dbReference type="ARBA" id="ARBA00022448"/>
    </source>
</evidence>
<feature type="transmembrane region" description="Helical" evidence="8">
    <location>
        <begin position="68"/>
        <end position="91"/>
    </location>
</feature>
<keyword evidence="6 8" id="KW-0472">Membrane</keyword>
<proteinExistence type="predicted"/>
<dbReference type="InterPro" id="IPR036259">
    <property type="entry name" value="MFS_trans_sf"/>
</dbReference>
<evidence type="ECO:0000256" key="6">
    <source>
        <dbReference type="ARBA" id="ARBA00023136"/>
    </source>
</evidence>
<feature type="region of interest" description="Disordered" evidence="7">
    <location>
        <begin position="1"/>
        <end position="26"/>
    </location>
</feature>
<comment type="caution">
    <text evidence="9">The sequence shown here is derived from an EMBL/GenBank/DDBJ whole genome shotgun (WGS) entry which is preliminary data.</text>
</comment>
<evidence type="ECO:0000256" key="8">
    <source>
        <dbReference type="SAM" id="Phobius"/>
    </source>
</evidence>
<feature type="transmembrane region" description="Helical" evidence="8">
    <location>
        <begin position="111"/>
        <end position="135"/>
    </location>
</feature>
<accession>A0ABX0PH79</accession>
<name>A0ABX0PH79_9BURK</name>
<keyword evidence="3" id="KW-1003">Cell membrane</keyword>
<dbReference type="Gene3D" id="1.20.1250.20">
    <property type="entry name" value="MFS general substrate transporter like domains"/>
    <property type="match status" value="1"/>
</dbReference>
<evidence type="ECO:0000313" key="10">
    <source>
        <dbReference type="Proteomes" id="UP000716322"/>
    </source>
</evidence>
<evidence type="ECO:0000256" key="7">
    <source>
        <dbReference type="SAM" id="MobiDB-lite"/>
    </source>
</evidence>
<evidence type="ECO:0000256" key="1">
    <source>
        <dbReference type="ARBA" id="ARBA00004651"/>
    </source>
</evidence>
<dbReference type="InterPro" id="IPR011701">
    <property type="entry name" value="MFS"/>
</dbReference>
<feature type="transmembrane region" description="Helical" evidence="8">
    <location>
        <begin position="35"/>
        <end position="56"/>
    </location>
</feature>
<gene>
    <name evidence="9" type="ORF">HAV22_21245</name>
</gene>
<sequence>MNARPLDKRRGRPTPSPDPPVPPAGVLRDPSLRRALATTFVFYVAGTMLQANITVFLSDARHYDPPRIGTVLFLVGVMDLLSQGIATRLLLPVCGERGRARAGLALNATGFFLIGAAAFVGSSGFLFGAVAVFTLGDGLFQPATNAIIANVEPDHLRGGVQGANQARQAIARVLAPLAAALLYGRHPGAPYVAPGALIVVALAFFARR</sequence>
<organism evidence="9 10">
    <name type="scientific">Telluria antibiotica</name>
    <dbReference type="NCBI Taxonomy" id="2717319"/>
    <lineage>
        <taxon>Bacteria</taxon>
        <taxon>Pseudomonadati</taxon>
        <taxon>Pseudomonadota</taxon>
        <taxon>Betaproteobacteria</taxon>
        <taxon>Burkholderiales</taxon>
        <taxon>Oxalobacteraceae</taxon>
        <taxon>Telluria group</taxon>
        <taxon>Telluria</taxon>
    </lineage>
</organism>
<feature type="compositionally biased region" description="Pro residues" evidence="7">
    <location>
        <begin position="14"/>
        <end position="23"/>
    </location>
</feature>
<dbReference type="Proteomes" id="UP000716322">
    <property type="component" value="Unassembled WGS sequence"/>
</dbReference>
<dbReference type="Pfam" id="PF07690">
    <property type="entry name" value="MFS_1"/>
    <property type="match status" value="1"/>
</dbReference>
<keyword evidence="5 8" id="KW-1133">Transmembrane helix</keyword>
<protein>
    <submittedName>
        <fullName evidence="9">MFS transporter</fullName>
    </submittedName>
</protein>
<dbReference type="PANTHER" id="PTHR23517">
    <property type="entry name" value="RESISTANCE PROTEIN MDTM, PUTATIVE-RELATED-RELATED"/>
    <property type="match status" value="1"/>
</dbReference>
<dbReference type="SUPFAM" id="SSF103473">
    <property type="entry name" value="MFS general substrate transporter"/>
    <property type="match status" value="1"/>
</dbReference>
<reference evidence="9 10" key="1">
    <citation type="submission" date="2020-03" db="EMBL/GenBank/DDBJ databases">
        <title>Genome sequence of strain Massilia sp. TW-1.</title>
        <authorList>
            <person name="Chaudhary D.K."/>
        </authorList>
    </citation>
    <scope>NUCLEOTIDE SEQUENCE [LARGE SCALE GENOMIC DNA]</scope>
    <source>
        <strain evidence="9 10">TW-1</strain>
    </source>
</reference>
<evidence type="ECO:0000313" key="9">
    <source>
        <dbReference type="EMBL" id="NIA56162.1"/>
    </source>
</evidence>
<evidence type="ECO:0000256" key="4">
    <source>
        <dbReference type="ARBA" id="ARBA00022692"/>
    </source>
</evidence>
<dbReference type="InterPro" id="IPR050171">
    <property type="entry name" value="MFS_Transporters"/>
</dbReference>
<keyword evidence="10" id="KW-1185">Reference proteome</keyword>
<feature type="transmembrane region" description="Helical" evidence="8">
    <location>
        <begin position="188"/>
        <end position="206"/>
    </location>
</feature>
<evidence type="ECO:0000256" key="3">
    <source>
        <dbReference type="ARBA" id="ARBA00022475"/>
    </source>
</evidence>
<dbReference type="RefSeq" id="WP_166861752.1">
    <property type="nucleotide sequence ID" value="NZ_JAAQOM010000013.1"/>
</dbReference>